<keyword evidence="3" id="KW-0067">ATP-binding</keyword>
<feature type="compositionally biased region" description="Polar residues" evidence="4">
    <location>
        <begin position="28"/>
        <end position="39"/>
    </location>
</feature>
<dbReference type="InterPro" id="IPR038718">
    <property type="entry name" value="SNF2-like_sf"/>
</dbReference>
<dbReference type="InterPro" id="IPR001650">
    <property type="entry name" value="Helicase_C-like"/>
</dbReference>
<dbReference type="GO" id="GO:0005524">
    <property type="term" value="F:ATP binding"/>
    <property type="evidence" value="ECO:0007669"/>
    <property type="project" value="UniProtKB-KW"/>
</dbReference>
<gene>
    <name evidence="6" type="ORF">ASPVEDRAFT_161747</name>
</gene>
<evidence type="ECO:0000256" key="2">
    <source>
        <dbReference type="ARBA" id="ARBA00022801"/>
    </source>
</evidence>
<proteinExistence type="predicted"/>
<dbReference type="GO" id="GO:0006281">
    <property type="term" value="P:DNA repair"/>
    <property type="evidence" value="ECO:0007669"/>
    <property type="project" value="TreeGrafter"/>
</dbReference>
<dbReference type="Proteomes" id="UP000184073">
    <property type="component" value="Unassembled WGS sequence"/>
</dbReference>
<evidence type="ECO:0000256" key="1">
    <source>
        <dbReference type="ARBA" id="ARBA00022741"/>
    </source>
</evidence>
<dbReference type="GO" id="GO:0016787">
    <property type="term" value="F:hydrolase activity"/>
    <property type="evidence" value="ECO:0007669"/>
    <property type="project" value="UniProtKB-KW"/>
</dbReference>
<dbReference type="GO" id="GO:0005634">
    <property type="term" value="C:nucleus"/>
    <property type="evidence" value="ECO:0007669"/>
    <property type="project" value="TreeGrafter"/>
</dbReference>
<name>A0A1L9PAC7_ASPVE</name>
<dbReference type="RefSeq" id="XP_040664250.1">
    <property type="nucleotide sequence ID" value="XM_040808592.1"/>
</dbReference>
<feature type="compositionally biased region" description="Low complexity" evidence="4">
    <location>
        <begin position="57"/>
        <end position="72"/>
    </location>
</feature>
<dbReference type="STRING" id="1036611.A0A1L9PAC7"/>
<feature type="region of interest" description="Disordered" evidence="4">
    <location>
        <begin position="1107"/>
        <end position="1127"/>
    </location>
</feature>
<dbReference type="CDD" id="cd02024">
    <property type="entry name" value="NRK1"/>
    <property type="match status" value="1"/>
</dbReference>
<dbReference type="InterPro" id="IPR014001">
    <property type="entry name" value="Helicase_ATP-bd"/>
</dbReference>
<evidence type="ECO:0000313" key="6">
    <source>
        <dbReference type="EMBL" id="OJI98487.1"/>
    </source>
</evidence>
<feature type="compositionally biased region" description="Polar residues" evidence="4">
    <location>
        <begin position="866"/>
        <end position="876"/>
    </location>
</feature>
<dbReference type="InterPro" id="IPR050628">
    <property type="entry name" value="SNF2_RAD54_helicase_TF"/>
</dbReference>
<reference evidence="7" key="1">
    <citation type="journal article" date="2017" name="Genome Biol.">
        <title>Comparative genomics reveals high biological diversity and specific adaptations in the industrially and medically important fungal genus Aspergillus.</title>
        <authorList>
            <person name="de Vries R.P."/>
            <person name="Riley R."/>
            <person name="Wiebenga A."/>
            <person name="Aguilar-Osorio G."/>
            <person name="Amillis S."/>
            <person name="Uchima C.A."/>
            <person name="Anderluh G."/>
            <person name="Asadollahi M."/>
            <person name="Askin M."/>
            <person name="Barry K."/>
            <person name="Battaglia E."/>
            <person name="Bayram O."/>
            <person name="Benocci T."/>
            <person name="Braus-Stromeyer S.A."/>
            <person name="Caldana C."/>
            <person name="Canovas D."/>
            <person name="Cerqueira G.C."/>
            <person name="Chen F."/>
            <person name="Chen W."/>
            <person name="Choi C."/>
            <person name="Clum A."/>
            <person name="Dos Santos R.A."/>
            <person name="Damasio A.R."/>
            <person name="Diallinas G."/>
            <person name="Emri T."/>
            <person name="Fekete E."/>
            <person name="Flipphi M."/>
            <person name="Freyberg S."/>
            <person name="Gallo A."/>
            <person name="Gournas C."/>
            <person name="Habgood R."/>
            <person name="Hainaut M."/>
            <person name="Harispe M.L."/>
            <person name="Henrissat B."/>
            <person name="Hilden K.S."/>
            <person name="Hope R."/>
            <person name="Hossain A."/>
            <person name="Karabika E."/>
            <person name="Karaffa L."/>
            <person name="Karanyi Z."/>
            <person name="Krasevec N."/>
            <person name="Kuo A."/>
            <person name="Kusch H."/>
            <person name="LaButti K."/>
            <person name="Lagendijk E.L."/>
            <person name="Lapidus A."/>
            <person name="Levasseur A."/>
            <person name="Lindquist E."/>
            <person name="Lipzen A."/>
            <person name="Logrieco A.F."/>
            <person name="MacCabe A."/>
            <person name="Maekelae M.R."/>
            <person name="Malavazi I."/>
            <person name="Melin P."/>
            <person name="Meyer V."/>
            <person name="Mielnichuk N."/>
            <person name="Miskei M."/>
            <person name="Molnar A.P."/>
            <person name="Mule G."/>
            <person name="Ngan C.Y."/>
            <person name="Orejas M."/>
            <person name="Orosz E."/>
            <person name="Ouedraogo J.P."/>
            <person name="Overkamp K.M."/>
            <person name="Park H.-S."/>
            <person name="Perrone G."/>
            <person name="Piumi F."/>
            <person name="Punt P.J."/>
            <person name="Ram A.F."/>
            <person name="Ramon A."/>
            <person name="Rauscher S."/>
            <person name="Record E."/>
            <person name="Riano-Pachon D.M."/>
            <person name="Robert V."/>
            <person name="Roehrig J."/>
            <person name="Ruller R."/>
            <person name="Salamov A."/>
            <person name="Salih N.S."/>
            <person name="Samson R.A."/>
            <person name="Sandor E."/>
            <person name="Sanguinetti M."/>
            <person name="Schuetze T."/>
            <person name="Sepcic K."/>
            <person name="Shelest E."/>
            <person name="Sherlock G."/>
            <person name="Sophianopoulou V."/>
            <person name="Squina F.M."/>
            <person name="Sun H."/>
            <person name="Susca A."/>
            <person name="Todd R.B."/>
            <person name="Tsang A."/>
            <person name="Unkles S.E."/>
            <person name="van de Wiele N."/>
            <person name="van Rossen-Uffink D."/>
            <person name="Oliveira J.V."/>
            <person name="Vesth T.C."/>
            <person name="Visser J."/>
            <person name="Yu J.-H."/>
            <person name="Zhou M."/>
            <person name="Andersen M.R."/>
            <person name="Archer D.B."/>
            <person name="Baker S.E."/>
            <person name="Benoit I."/>
            <person name="Brakhage A.A."/>
            <person name="Braus G.H."/>
            <person name="Fischer R."/>
            <person name="Frisvad J.C."/>
            <person name="Goldman G.H."/>
            <person name="Houbraken J."/>
            <person name="Oakley B."/>
            <person name="Pocsi I."/>
            <person name="Scazzocchio C."/>
            <person name="Seiboth B."/>
            <person name="vanKuyk P.A."/>
            <person name="Wortman J."/>
            <person name="Dyer P.S."/>
            <person name="Grigoriev I.V."/>
        </authorList>
    </citation>
    <scope>NUCLEOTIDE SEQUENCE [LARGE SCALE GENOMIC DNA]</scope>
    <source>
        <strain evidence="7">CBS 583.65</strain>
    </source>
</reference>
<dbReference type="Gene3D" id="3.40.50.300">
    <property type="entry name" value="P-loop containing nucleotide triphosphate hydrolases"/>
    <property type="match status" value="2"/>
</dbReference>
<dbReference type="Gene3D" id="3.40.50.10810">
    <property type="entry name" value="Tandem AAA-ATPase domain"/>
    <property type="match status" value="1"/>
</dbReference>
<dbReference type="InterPro" id="IPR000330">
    <property type="entry name" value="SNF2_N"/>
</dbReference>
<protein>
    <recommendedName>
        <fullName evidence="5">Helicase C-terminal domain-containing protein</fullName>
    </recommendedName>
</protein>
<dbReference type="SMART" id="SM00487">
    <property type="entry name" value="DEXDc"/>
    <property type="match status" value="1"/>
</dbReference>
<dbReference type="PANTHER" id="PTHR45626:SF51">
    <property type="entry name" value="SNF2-RELATED DOMAIN-CONTAINING PROTEIN"/>
    <property type="match status" value="1"/>
</dbReference>
<dbReference type="GO" id="GO:0008094">
    <property type="term" value="F:ATP-dependent activity, acting on DNA"/>
    <property type="evidence" value="ECO:0007669"/>
    <property type="project" value="TreeGrafter"/>
</dbReference>
<feature type="region of interest" description="Disordered" evidence="4">
    <location>
        <begin position="26"/>
        <end position="72"/>
    </location>
</feature>
<sequence>MILGFNHQEICLDSLSVASDGVSHLKGRNTTHPGASQGPTVIMDSAQPLNPPSLLNTSGSNTNPASSSASSVVLKSSVKNPKTEMALLLENLDSFIAVGVLEKPSADLEGISPANGLFPGAEIANLEKHNWIRTTTHEKQTSNVSYVRVYVLPDDVGRKFIPRSNTGLRRALKIVMSRVDPSPKAWAGEEMSDERIVNFSPVSADDESLWYIFNTLQDPSPAVEMMRNPYAKQAMQDMLSTTSPYQSEAEDGKTFTGVLGLTTPLYPYQRRSAATMIQREVQPHQMLDPRLQPCMSPTGQEYYYDRERGSIVREKKMYSEASGGILAETMGCGKTLICLAVILATRGHFPQIPLEYQSMQNTERPRTGSLVEMAAATAGRLSVPWKAHFDHLAKMGEVYDRCIKACEANRGSYAITAPTGRYTGRTTVEYPRLAEQRIQLCSGTLIIVPPNLLDHWVSEIEVHTEGLKVLKLQSTADVTPSSEDLFAYDIVLFSKTRFEKEADDKKISPLTKLHWLRIIVDEGHNVAGHGQKTVMTHLLDQIRVERRWVVSGTPSSGLYGVEVSLASQETHTTDTDLTEATTAVLRGRKKTGKAVDNELKDLDKLRLIVVEFLGLKPWSNSRNDDPANWTTYIKPVGPDGKRRKAPSLRATLQSLVVRHQLDVIHNEIPLPRLHNKVVHLEPTFYDKLSLNLFIFILAVNAVTSERQDQDYMFHPRNRKHLSRVISNLRQAGFWWAGSDFELQGTVDVAVKYLEDNREKMSKYDIAVLKQGIGIAQTALDSGGWNGFKKMHELGVFVSNFPSEARNFWALDPAQSHREPLLLGISQARLAQQFVTKHLEAGDPAEGLAGAGIKIRSELSNREGFDTSATPKKTTPESPVKSKAKDTFLKGFYQELSPESPLIRTKLIATASAKLTYLLDQVQEHHKEEKIIIFYDNNNSAYWIAEGLELLGIDFRIYANTLKPALREEYLTLFRESEHVRVLLMDLRQASHGLHIAHASRVYIVNPIWQPNIESQAIKRAHRIGQTRPVFVETLVLRGTLEDKILQRRKAMSDTEIQNDLLDDSTMSSIIQNESFIPMPFHEGLASLAYLSHPTGLFDRHRLPIPDNAGANTGAVPEYKIPTTPSKRRRSVNLGFDLEPDLLSPKRRRTPPRLQFRDANGIIMDSPSPRRSVTPTRHLTSLKSSRRRDIEIDKKRSQKTMPKTSIIALSGPSSSGKTTLARLLQRIFSNHPQQHLSTFIIHEDDFYHPDDKIPYTTTPSGTPIQDWDCLEALDINFLTSALRYVHEHGHLPPRLRSKEDLNDVTPGSGVEDALVEELRGYVSERAGKILSSSSSSPVTLAILEGFLLYAPPRSENGGEGHGLRGVHDQIDVRFFLPAPYDLVKERRENRSGYVTIGPAPGPDLPQRSSASVSDDGKGGEEVDLEKEDDRPPQNFWTDPPGYVDDIVWPRYVRDHAWLLLPEEEAGSEPLSSTENTDDLVKRVGRGINVRADAGVTVAPGQGALPMADLLKWAVEKVLNHLEKSNRLGN</sequence>
<keyword evidence="1" id="KW-0547">Nucleotide-binding</keyword>
<keyword evidence="7" id="KW-1185">Reference proteome</keyword>
<evidence type="ECO:0000256" key="4">
    <source>
        <dbReference type="SAM" id="MobiDB-lite"/>
    </source>
</evidence>
<dbReference type="InterPro" id="IPR049730">
    <property type="entry name" value="SNF2/RAD54-like_C"/>
</dbReference>
<evidence type="ECO:0000313" key="7">
    <source>
        <dbReference type="Proteomes" id="UP000184073"/>
    </source>
</evidence>
<dbReference type="Pfam" id="PF00271">
    <property type="entry name" value="Helicase_C"/>
    <property type="match status" value="1"/>
</dbReference>
<organism evidence="6 7">
    <name type="scientific">Aspergillus versicolor CBS 583.65</name>
    <dbReference type="NCBI Taxonomy" id="1036611"/>
    <lineage>
        <taxon>Eukaryota</taxon>
        <taxon>Fungi</taxon>
        <taxon>Dikarya</taxon>
        <taxon>Ascomycota</taxon>
        <taxon>Pezizomycotina</taxon>
        <taxon>Eurotiomycetes</taxon>
        <taxon>Eurotiomycetidae</taxon>
        <taxon>Eurotiales</taxon>
        <taxon>Aspergillaceae</taxon>
        <taxon>Aspergillus</taxon>
        <taxon>Aspergillus subgen. Nidulantes</taxon>
    </lineage>
</organism>
<dbReference type="CDD" id="cd18793">
    <property type="entry name" value="SF2_C_SNF"/>
    <property type="match status" value="1"/>
</dbReference>
<keyword evidence="2" id="KW-0378">Hydrolase</keyword>
<feature type="domain" description="Helicase C-terminal" evidence="5">
    <location>
        <begin position="913"/>
        <end position="1074"/>
    </location>
</feature>
<dbReference type="GeneID" id="63724103"/>
<evidence type="ECO:0000259" key="5">
    <source>
        <dbReference type="PROSITE" id="PS51194"/>
    </source>
</evidence>
<dbReference type="Pfam" id="PF00176">
    <property type="entry name" value="SNF2-rel_dom"/>
    <property type="match status" value="1"/>
</dbReference>
<dbReference type="EMBL" id="KV878126">
    <property type="protein sequence ID" value="OJI98487.1"/>
    <property type="molecule type" value="Genomic_DNA"/>
</dbReference>
<evidence type="ECO:0000256" key="3">
    <source>
        <dbReference type="ARBA" id="ARBA00022840"/>
    </source>
</evidence>
<dbReference type="PANTHER" id="PTHR45626">
    <property type="entry name" value="TRANSCRIPTION TERMINATION FACTOR 2-RELATED"/>
    <property type="match status" value="1"/>
</dbReference>
<dbReference type="SUPFAM" id="SSF52540">
    <property type="entry name" value="P-loop containing nucleoside triphosphate hydrolases"/>
    <property type="match status" value="3"/>
</dbReference>
<feature type="region of interest" description="Disordered" evidence="4">
    <location>
        <begin position="861"/>
        <end position="881"/>
    </location>
</feature>
<dbReference type="VEuPathDB" id="FungiDB:ASPVEDRAFT_161747"/>
<feature type="region of interest" description="Disordered" evidence="4">
    <location>
        <begin position="1390"/>
        <end position="1437"/>
    </location>
</feature>
<dbReference type="OrthoDB" id="2801544at2759"/>
<dbReference type="InterPro" id="IPR027417">
    <property type="entry name" value="P-loop_NTPase"/>
</dbReference>
<accession>A0A1L9PAC7</accession>
<dbReference type="PROSITE" id="PS51194">
    <property type="entry name" value="HELICASE_CTER"/>
    <property type="match status" value="1"/>
</dbReference>